<protein>
    <submittedName>
        <fullName evidence="1">Uncharacterized protein</fullName>
    </submittedName>
</protein>
<name>A0A2R4A2L3_9CAUD</name>
<proteinExistence type="predicted"/>
<organism evidence="1 2">
    <name type="scientific">Microbacterium phage Kieran</name>
    <dbReference type="NCBI Taxonomy" id="2126931"/>
    <lineage>
        <taxon>Viruses</taxon>
        <taxon>Duplodnaviria</taxon>
        <taxon>Heunggongvirae</taxon>
        <taxon>Uroviricota</taxon>
        <taxon>Caudoviricetes</taxon>
        <taxon>Dismasvirus</taxon>
        <taxon>Dismasvirus dismas</taxon>
    </lineage>
</organism>
<evidence type="ECO:0000313" key="1">
    <source>
        <dbReference type="EMBL" id="AVR57223.1"/>
    </source>
</evidence>
<evidence type="ECO:0000313" key="2">
    <source>
        <dbReference type="Proteomes" id="UP000244767"/>
    </source>
</evidence>
<gene>
    <name evidence="1" type="primary">62</name>
    <name evidence="1" type="ORF">PBI_KIERAN_62</name>
</gene>
<sequence length="68" mass="6823">MARKTASITDQLVAKQVELSDTSIDKAEEAEELAALAAQARKDGTTAAAHAAAVTEALGILSAAGVSL</sequence>
<reference evidence="1 2" key="1">
    <citation type="submission" date="2018-03" db="EMBL/GenBank/DDBJ databases">
        <authorList>
            <person name="Betsko A.J."/>
            <person name="Garlena R.A."/>
            <person name="Russell D.A."/>
            <person name="Pope W.H."/>
            <person name="Jacobs-Sera D."/>
            <person name="Hatfull G.F."/>
        </authorList>
    </citation>
    <scope>NUCLEOTIDE SEQUENCE [LARGE SCALE GENOMIC DNA]</scope>
</reference>
<dbReference type="Proteomes" id="UP000244767">
    <property type="component" value="Segment"/>
</dbReference>
<dbReference type="EMBL" id="MH045568">
    <property type="protein sequence ID" value="AVR57223.1"/>
    <property type="molecule type" value="Genomic_DNA"/>
</dbReference>
<accession>A0A2R4A2L3</accession>